<dbReference type="InterPro" id="IPR001810">
    <property type="entry name" value="F-box_dom"/>
</dbReference>
<evidence type="ECO:0000256" key="2">
    <source>
        <dbReference type="ARBA" id="ARBA00022737"/>
    </source>
</evidence>
<protein>
    <recommendedName>
        <fullName evidence="3">F-box domain-containing protein</fullName>
    </recommendedName>
</protein>
<keyword evidence="2" id="KW-0677">Repeat</keyword>
<evidence type="ECO:0000256" key="1">
    <source>
        <dbReference type="ARBA" id="ARBA00022441"/>
    </source>
</evidence>
<dbReference type="Pfam" id="PF00646">
    <property type="entry name" value="F-box"/>
    <property type="match status" value="1"/>
</dbReference>
<keyword evidence="5" id="KW-1185">Reference proteome</keyword>
<gene>
    <name evidence="4" type="ORF">HID58_021654</name>
</gene>
<evidence type="ECO:0000259" key="3">
    <source>
        <dbReference type="Pfam" id="PF00646"/>
    </source>
</evidence>
<name>A0ABQ8CZC6_BRANA</name>
<feature type="domain" description="F-box" evidence="3">
    <location>
        <begin position="45"/>
        <end position="79"/>
    </location>
</feature>
<proteinExistence type="predicted"/>
<keyword evidence="1" id="KW-0880">Kelch repeat</keyword>
<organism evidence="4 5">
    <name type="scientific">Brassica napus</name>
    <name type="common">Rape</name>
    <dbReference type="NCBI Taxonomy" id="3708"/>
    <lineage>
        <taxon>Eukaryota</taxon>
        <taxon>Viridiplantae</taxon>
        <taxon>Streptophyta</taxon>
        <taxon>Embryophyta</taxon>
        <taxon>Tracheophyta</taxon>
        <taxon>Spermatophyta</taxon>
        <taxon>Magnoliopsida</taxon>
        <taxon>eudicotyledons</taxon>
        <taxon>Gunneridae</taxon>
        <taxon>Pentapetalae</taxon>
        <taxon>rosids</taxon>
        <taxon>malvids</taxon>
        <taxon>Brassicales</taxon>
        <taxon>Brassicaceae</taxon>
        <taxon>Brassiceae</taxon>
        <taxon>Brassica</taxon>
    </lineage>
</organism>
<dbReference type="SUPFAM" id="SSF117281">
    <property type="entry name" value="Kelch motif"/>
    <property type="match status" value="1"/>
</dbReference>
<dbReference type="Gene3D" id="2.120.10.80">
    <property type="entry name" value="Kelch-type beta propeller"/>
    <property type="match status" value="2"/>
</dbReference>
<dbReference type="PANTHER" id="PTHR46344:SF28">
    <property type="entry name" value="F-BOX DOMAIN-CONTAINING PROTEIN"/>
    <property type="match status" value="1"/>
</dbReference>
<evidence type="ECO:0000313" key="5">
    <source>
        <dbReference type="Proteomes" id="UP000824890"/>
    </source>
</evidence>
<dbReference type="InterPro" id="IPR006652">
    <property type="entry name" value="Kelch_1"/>
</dbReference>
<evidence type="ECO:0000313" key="4">
    <source>
        <dbReference type="EMBL" id="KAH0921636.1"/>
    </source>
</evidence>
<dbReference type="InterPro" id="IPR036047">
    <property type="entry name" value="F-box-like_dom_sf"/>
</dbReference>
<dbReference type="EMBL" id="JAGKQM010000006">
    <property type="protein sequence ID" value="KAH0921636.1"/>
    <property type="molecule type" value="Genomic_DNA"/>
</dbReference>
<dbReference type="PANTHER" id="PTHR46344">
    <property type="entry name" value="OS02G0202900 PROTEIN"/>
    <property type="match status" value="1"/>
</dbReference>
<sequence length="394" mass="44148">MNKEKGVNNYFTNVNKFEQGDRSESVDILKSQARIMGTIEQSIIPGLPDDLALRCISKLSHGYHGKLECVSKDWRDLVRCEAYSCYKARNGWSESWLFAHSNNQLVAYDPDADRWHPLPRNEAIQDGWDHSGFACVCVSSCLLVIGGCYVSSFPREEPFVVTNVVMRFDPFKKEWKMVAGMRTPRTRFACAAVSGKVYDPVADRWEDLPAMPGPEMNCSWFGLSYKGSFHVLRAGEQISTQAFSPLEMTWSTVVDIWPLPRKMNYAVQVMKDDRLYSIVTQVLGGSLIQTRDTDDEGEWYTLGSVPCGVVLPDDPREPQVLGHGFAALRDELYVIGGRFLKLEKSGAGGFERLSVVRVCDPLVRPLIWREAKPMYLPAGGPITGCASLEESSPP</sequence>
<dbReference type="SMART" id="SM00612">
    <property type="entry name" value="Kelch"/>
    <property type="match status" value="1"/>
</dbReference>
<dbReference type="Proteomes" id="UP000824890">
    <property type="component" value="Unassembled WGS sequence"/>
</dbReference>
<dbReference type="SUPFAM" id="SSF81383">
    <property type="entry name" value="F-box domain"/>
    <property type="match status" value="1"/>
</dbReference>
<comment type="caution">
    <text evidence="4">The sequence shown here is derived from an EMBL/GenBank/DDBJ whole genome shotgun (WGS) entry which is preliminary data.</text>
</comment>
<dbReference type="CDD" id="cd22152">
    <property type="entry name" value="F-box_AtAFR-like"/>
    <property type="match status" value="1"/>
</dbReference>
<reference evidence="4 5" key="1">
    <citation type="submission" date="2021-05" db="EMBL/GenBank/DDBJ databases">
        <title>Genome Assembly of Synthetic Allotetraploid Brassica napus Reveals Homoeologous Exchanges between Subgenomes.</title>
        <authorList>
            <person name="Davis J.T."/>
        </authorList>
    </citation>
    <scope>NUCLEOTIDE SEQUENCE [LARGE SCALE GENOMIC DNA]</scope>
    <source>
        <strain evidence="5">cv. Da-Ae</strain>
        <tissue evidence="4">Seedling</tissue>
    </source>
</reference>
<dbReference type="InterPro" id="IPR015915">
    <property type="entry name" value="Kelch-typ_b-propeller"/>
</dbReference>
<accession>A0ABQ8CZC6</accession>